<keyword evidence="2" id="KW-1185">Reference proteome</keyword>
<dbReference type="OrthoDB" id="9789552at2"/>
<sequence>MNNKKSILTAIFLLLFFIHVPGYAQTLMYVPFDNRPVSNEYVVDTVKKGGFDILVPPEDSLAARTRSANPDQLWEWVFAHAKEADGVVVSADALIYGGLVASRTHEISEDVLLERVANFQKLKELNPSARIYVFSTIMRSPHASSGGVEPAYYETYGPAIFRIHALQDKSEMEKLNKKEKKELETLNAQVPKDIMEDWVNRREKNFKANLQLVYAAKDNLFNYLLIGRDDCSPLSRSHQESRWLSKEAADLSASKYSSFPGADQLGMLMLTRAVNDLTFTIPTVSVIYTQGAGNKTIPSYEDTPVGKNVRDHLFAAGFVPLLSDKSADMILAVNTPIDGWTREAGMESNKTKASKETLAFVKQIQGYLQAGRKVAVADISFANGSDNAFMKEMTNNKLASQLESYSGWNTASNTIGYTIGQAAFAQRMTAADKNNLIAVRLLDDWAYQANVRSDLMNEVLIPQGISNVQLNEMRPALTQDVTKRIQNFAQQNLTEFPLEKVEVSFPWNRMFEVDVKAK</sequence>
<protein>
    <recommendedName>
        <fullName evidence="3">DUF4127 domain-containing protein</fullName>
    </recommendedName>
</protein>
<proteinExistence type="predicted"/>
<evidence type="ECO:0000313" key="2">
    <source>
        <dbReference type="Proteomes" id="UP000199520"/>
    </source>
</evidence>
<gene>
    <name evidence="1" type="ORF">SAMN04490355_104149</name>
</gene>
<dbReference type="Proteomes" id="UP000199520">
    <property type="component" value="Unassembled WGS sequence"/>
</dbReference>
<evidence type="ECO:0008006" key="3">
    <source>
        <dbReference type="Google" id="ProtNLM"/>
    </source>
</evidence>
<dbReference type="Pfam" id="PF13552">
    <property type="entry name" value="DUF4127"/>
    <property type="match status" value="1"/>
</dbReference>
<dbReference type="AlphaFoldDB" id="A0A1I4N758"/>
<reference evidence="2" key="1">
    <citation type="submission" date="2016-10" db="EMBL/GenBank/DDBJ databases">
        <authorList>
            <person name="Varghese N."/>
            <person name="Submissions S."/>
        </authorList>
    </citation>
    <scope>NUCLEOTIDE SEQUENCE [LARGE SCALE GENOMIC DNA]</scope>
    <source>
        <strain evidence="2">DSM 13327</strain>
    </source>
</reference>
<dbReference type="RefSeq" id="WP_090941086.1">
    <property type="nucleotide sequence ID" value="NZ_FOTS01000041.1"/>
</dbReference>
<accession>A0A1I4N758</accession>
<dbReference type="STRING" id="1123291.SAMN04490355_104149"/>
<organism evidence="1 2">
    <name type="scientific">Pelosinus propionicus DSM 13327</name>
    <dbReference type="NCBI Taxonomy" id="1123291"/>
    <lineage>
        <taxon>Bacteria</taxon>
        <taxon>Bacillati</taxon>
        <taxon>Bacillota</taxon>
        <taxon>Negativicutes</taxon>
        <taxon>Selenomonadales</taxon>
        <taxon>Sporomusaceae</taxon>
        <taxon>Pelosinus</taxon>
    </lineage>
</organism>
<evidence type="ECO:0000313" key="1">
    <source>
        <dbReference type="EMBL" id="SFM11110.1"/>
    </source>
</evidence>
<dbReference type="InterPro" id="IPR025394">
    <property type="entry name" value="DUF4127"/>
</dbReference>
<dbReference type="EMBL" id="FOTS01000041">
    <property type="protein sequence ID" value="SFM11110.1"/>
    <property type="molecule type" value="Genomic_DNA"/>
</dbReference>
<name>A0A1I4N758_9FIRM</name>